<protein>
    <submittedName>
        <fullName evidence="2">Uncharacterized protein</fullName>
    </submittedName>
</protein>
<accession>A0A967F2D7</accession>
<dbReference type="AlphaFoldDB" id="A0A967F2D7"/>
<keyword evidence="3" id="KW-1185">Reference proteome</keyword>
<comment type="caution">
    <text evidence="2">The sequence shown here is derived from an EMBL/GenBank/DDBJ whole genome shotgun (WGS) entry which is preliminary data.</text>
</comment>
<dbReference type="Proteomes" id="UP000761264">
    <property type="component" value="Unassembled WGS sequence"/>
</dbReference>
<keyword evidence="1" id="KW-0175">Coiled coil</keyword>
<evidence type="ECO:0000313" key="2">
    <source>
        <dbReference type="EMBL" id="NIA71825.1"/>
    </source>
</evidence>
<name>A0A967F2D7_9PROT</name>
<dbReference type="RefSeq" id="WP_167230081.1">
    <property type="nucleotide sequence ID" value="NZ_JAAQPH010000027.1"/>
</dbReference>
<sequence length="187" mass="20768">MDDTMNKSAYQRNLEKVPPCYRKVVDDLDVQFGAVTHDLWVADRLNVAPSSVDFAQSIRNSDPDELTNRELDYLAFTAITTMGGVPTLKFVLPRFFAAYFASRLEGWTVAPDAMLERLQLANVEEWTPLEQLAASRALLAFAESELALLREDVASWKGDPEKAVDVEISAAADWATQRIASLSESPA</sequence>
<gene>
    <name evidence="2" type="ORF">HBA54_24825</name>
</gene>
<dbReference type="EMBL" id="JAAQPH010000027">
    <property type="protein sequence ID" value="NIA71825.1"/>
    <property type="molecule type" value="Genomic_DNA"/>
</dbReference>
<proteinExistence type="predicted"/>
<reference evidence="2" key="1">
    <citation type="submission" date="2020-03" db="EMBL/GenBank/DDBJ databases">
        <title>Genome of Pelagibius litoralis DSM 21314T.</title>
        <authorList>
            <person name="Wang G."/>
        </authorList>
    </citation>
    <scope>NUCLEOTIDE SEQUENCE</scope>
    <source>
        <strain evidence="2">DSM 21314</strain>
    </source>
</reference>
<evidence type="ECO:0000256" key="1">
    <source>
        <dbReference type="SAM" id="Coils"/>
    </source>
</evidence>
<organism evidence="2 3">
    <name type="scientific">Pelagibius litoralis</name>
    <dbReference type="NCBI Taxonomy" id="374515"/>
    <lineage>
        <taxon>Bacteria</taxon>
        <taxon>Pseudomonadati</taxon>
        <taxon>Pseudomonadota</taxon>
        <taxon>Alphaproteobacteria</taxon>
        <taxon>Rhodospirillales</taxon>
        <taxon>Rhodovibrionaceae</taxon>
        <taxon>Pelagibius</taxon>
    </lineage>
</organism>
<evidence type="ECO:0000313" key="3">
    <source>
        <dbReference type="Proteomes" id="UP000761264"/>
    </source>
</evidence>
<feature type="coiled-coil region" evidence="1">
    <location>
        <begin position="132"/>
        <end position="159"/>
    </location>
</feature>